<evidence type="ECO:0000256" key="1">
    <source>
        <dbReference type="SAM" id="MobiDB-lite"/>
    </source>
</evidence>
<sequence length="99" mass="11274">MRIIGRGYSCAGNLRVRERKSWPVLLEDIVPQKVVGEMHSERDSNHKSTNRSHHARTVLAQAEPTKKLPMDHAIGLFVPTGRFRYDVTPPVPQRNTFEG</sequence>
<comment type="caution">
    <text evidence="2">The sequence shown here is derived from an EMBL/GenBank/DDBJ whole genome shotgun (WGS) entry which is preliminary data.</text>
</comment>
<reference evidence="2" key="1">
    <citation type="submission" date="2020-08" db="EMBL/GenBank/DDBJ databases">
        <title>Multicomponent nature underlies the extraordinary mechanical properties of spider dragline silk.</title>
        <authorList>
            <person name="Kono N."/>
            <person name="Nakamura H."/>
            <person name="Mori M."/>
            <person name="Yoshida Y."/>
            <person name="Ohtoshi R."/>
            <person name="Malay A.D."/>
            <person name="Moran D.A.P."/>
            <person name="Tomita M."/>
            <person name="Numata K."/>
            <person name="Arakawa K."/>
        </authorList>
    </citation>
    <scope>NUCLEOTIDE SEQUENCE</scope>
</reference>
<gene>
    <name evidence="2" type="ORF">NPIL_192121</name>
</gene>
<protein>
    <submittedName>
        <fullName evidence="2">Uncharacterized protein</fullName>
    </submittedName>
</protein>
<dbReference type="EMBL" id="BMAW01008653">
    <property type="protein sequence ID" value="GFT09566.1"/>
    <property type="molecule type" value="Genomic_DNA"/>
</dbReference>
<accession>A0A8X6NDM2</accession>
<name>A0A8X6NDM2_NEPPI</name>
<proteinExistence type="predicted"/>
<keyword evidence="3" id="KW-1185">Reference proteome</keyword>
<evidence type="ECO:0000313" key="3">
    <source>
        <dbReference type="Proteomes" id="UP000887013"/>
    </source>
</evidence>
<organism evidence="2 3">
    <name type="scientific">Nephila pilipes</name>
    <name type="common">Giant wood spider</name>
    <name type="synonym">Nephila maculata</name>
    <dbReference type="NCBI Taxonomy" id="299642"/>
    <lineage>
        <taxon>Eukaryota</taxon>
        <taxon>Metazoa</taxon>
        <taxon>Ecdysozoa</taxon>
        <taxon>Arthropoda</taxon>
        <taxon>Chelicerata</taxon>
        <taxon>Arachnida</taxon>
        <taxon>Araneae</taxon>
        <taxon>Araneomorphae</taxon>
        <taxon>Entelegynae</taxon>
        <taxon>Araneoidea</taxon>
        <taxon>Nephilidae</taxon>
        <taxon>Nephila</taxon>
    </lineage>
</organism>
<feature type="region of interest" description="Disordered" evidence="1">
    <location>
        <begin position="38"/>
        <end position="65"/>
    </location>
</feature>
<dbReference type="Proteomes" id="UP000887013">
    <property type="component" value="Unassembled WGS sequence"/>
</dbReference>
<evidence type="ECO:0000313" key="2">
    <source>
        <dbReference type="EMBL" id="GFT09566.1"/>
    </source>
</evidence>
<dbReference type="AlphaFoldDB" id="A0A8X6NDM2"/>